<proteinExistence type="predicted"/>
<name>A0A369YDQ8_9PAST</name>
<dbReference type="InterPro" id="IPR048451">
    <property type="entry name" value="YgfZ_barrel"/>
</dbReference>
<dbReference type="PANTHER" id="PTHR22602:SF0">
    <property type="entry name" value="TRANSFERASE CAF17, MITOCHONDRIAL-RELATED"/>
    <property type="match status" value="1"/>
</dbReference>
<dbReference type="InterPro" id="IPR029043">
    <property type="entry name" value="GcvT/YgfZ_C"/>
</dbReference>
<dbReference type="Pfam" id="PF21130">
    <property type="entry name" value="YgfZ_barrel"/>
    <property type="match status" value="1"/>
</dbReference>
<dbReference type="EMBL" id="QEPN01000007">
    <property type="protein sequence ID" value="RDE70549.1"/>
    <property type="molecule type" value="Genomic_DNA"/>
</dbReference>
<dbReference type="RefSeq" id="WP_010128218.1">
    <property type="nucleotide sequence ID" value="NZ_QEPN01000007.1"/>
</dbReference>
<evidence type="ECO:0000313" key="2">
    <source>
        <dbReference type="EMBL" id="RDE70549.1"/>
    </source>
</evidence>
<dbReference type="STRING" id="1035839.GCA_000238795_01709"/>
<dbReference type="AlphaFoldDB" id="A0A369YDQ8"/>
<dbReference type="NCBIfam" id="TIGR03317">
    <property type="entry name" value="ygfZ_signature"/>
    <property type="match status" value="1"/>
</dbReference>
<dbReference type="PANTHER" id="PTHR22602">
    <property type="entry name" value="TRANSFERASE CAF17, MITOCHONDRIAL-RELATED"/>
    <property type="match status" value="1"/>
</dbReference>
<comment type="caution">
    <text evidence="2">The sequence shown here is derived from an EMBL/GenBank/DDBJ whole genome shotgun (WGS) entry which is preliminary data.</text>
</comment>
<organism evidence="2 3">
    <name type="scientific">Haemophilus sputorum</name>
    <dbReference type="NCBI Taxonomy" id="1078480"/>
    <lineage>
        <taxon>Bacteria</taxon>
        <taxon>Pseudomonadati</taxon>
        <taxon>Pseudomonadota</taxon>
        <taxon>Gammaproteobacteria</taxon>
        <taxon>Pasteurellales</taxon>
        <taxon>Pasteurellaceae</taxon>
        <taxon>Haemophilus</taxon>
    </lineage>
</organism>
<dbReference type="Gene3D" id="2.40.30.160">
    <property type="match status" value="1"/>
</dbReference>
<sequence>MKCECQQITKLQPDFCVLLNQYRLIEIAGADAEKYLQGQLTADVTKLAIGEHTLTSHCDPKGKMSALFRLYRAQAEQFFAIIRCELLPEALVQLKKYAVFSKVTFTELDTPLFGVANATTLANLSENATALVLSCAQKRAIVWGETLTTHGESALWDLADIQDGLPILAKANQFELIPQAANLQAVENAISFTKGCYIGQETVARAKYRGANKRAMFILVGNSEQTECPEAGQALEMQLGENWRASGTVLAAVHYQQQLWVQIVLNKEIEADTLFRFNDTLLKICELPYALEEA</sequence>
<evidence type="ECO:0000259" key="1">
    <source>
        <dbReference type="Pfam" id="PF21130"/>
    </source>
</evidence>
<gene>
    <name evidence="2" type="ORF">DPV93_08455</name>
</gene>
<dbReference type="InterPro" id="IPR017703">
    <property type="entry name" value="YgfZ/GCV_T_CS"/>
</dbReference>
<feature type="domain" description="tRNA-modifying protein YgfZ-like beta-barrel" evidence="1">
    <location>
        <begin position="212"/>
        <end position="279"/>
    </location>
</feature>
<dbReference type="GO" id="GO:0016226">
    <property type="term" value="P:iron-sulfur cluster assembly"/>
    <property type="evidence" value="ECO:0007669"/>
    <property type="project" value="TreeGrafter"/>
</dbReference>
<dbReference type="SUPFAM" id="SSF103025">
    <property type="entry name" value="Folate-binding domain"/>
    <property type="match status" value="1"/>
</dbReference>
<dbReference type="InterPro" id="IPR045179">
    <property type="entry name" value="YgfZ/GcvT"/>
</dbReference>
<protein>
    <submittedName>
        <fullName evidence="2">Folate-binding protein YgfZ</fullName>
    </submittedName>
</protein>
<evidence type="ECO:0000313" key="3">
    <source>
        <dbReference type="Proteomes" id="UP000253872"/>
    </source>
</evidence>
<accession>A0A369YDQ8</accession>
<reference evidence="2 3" key="1">
    <citation type="submission" date="2018-05" db="EMBL/GenBank/DDBJ databases">
        <title>Draft Genome Sequences for a Diverse set of 7 Haemophilus Species.</title>
        <authorList>
            <person name="Nichols M."/>
            <person name="Topaz N."/>
            <person name="Wang X."/>
            <person name="Wang X."/>
            <person name="Boxrud D."/>
        </authorList>
    </citation>
    <scope>NUCLEOTIDE SEQUENCE [LARGE SCALE GENOMIC DNA]</scope>
    <source>
        <strain evidence="2 3">C2002001239</strain>
    </source>
</reference>
<dbReference type="SUPFAM" id="SSF101790">
    <property type="entry name" value="Aminomethyltransferase beta-barrel domain"/>
    <property type="match status" value="1"/>
</dbReference>
<dbReference type="Gene3D" id="3.30.70.1400">
    <property type="entry name" value="Aminomethyltransferase beta-barrel domains"/>
    <property type="match status" value="1"/>
</dbReference>
<dbReference type="Proteomes" id="UP000253872">
    <property type="component" value="Unassembled WGS sequence"/>
</dbReference>